<comment type="similarity">
    <text evidence="1">Belongs to the CapA family.</text>
</comment>
<feature type="domain" description="Capsule synthesis protein CapA" evidence="3">
    <location>
        <begin position="65"/>
        <end position="299"/>
    </location>
</feature>
<dbReference type="SUPFAM" id="SSF56300">
    <property type="entry name" value="Metallo-dependent phosphatases"/>
    <property type="match status" value="1"/>
</dbReference>
<dbReference type="InterPro" id="IPR029052">
    <property type="entry name" value="Metallo-depent_PP-like"/>
</dbReference>
<evidence type="ECO:0000259" key="3">
    <source>
        <dbReference type="SMART" id="SM00854"/>
    </source>
</evidence>
<proteinExistence type="inferred from homology"/>
<dbReference type="PANTHER" id="PTHR33393">
    <property type="entry name" value="POLYGLUTAMINE SYNTHESIS ACCESSORY PROTEIN RV0574C-RELATED"/>
    <property type="match status" value="1"/>
</dbReference>
<dbReference type="SMART" id="SM00854">
    <property type="entry name" value="PGA_cap"/>
    <property type="match status" value="1"/>
</dbReference>
<dbReference type="PANTHER" id="PTHR33393:SF13">
    <property type="entry name" value="PGA BIOSYNTHESIS PROTEIN CAPA"/>
    <property type="match status" value="1"/>
</dbReference>
<dbReference type="RefSeq" id="WP_184402390.1">
    <property type="nucleotide sequence ID" value="NZ_JACHHJ010000001.1"/>
</dbReference>
<evidence type="ECO:0000313" key="5">
    <source>
        <dbReference type="Proteomes" id="UP000568839"/>
    </source>
</evidence>
<keyword evidence="2" id="KW-1133">Transmembrane helix</keyword>
<dbReference type="Pfam" id="PF09587">
    <property type="entry name" value="PGA_cap"/>
    <property type="match status" value="1"/>
</dbReference>
<keyword evidence="2" id="KW-0812">Transmembrane</keyword>
<feature type="transmembrane region" description="Helical" evidence="2">
    <location>
        <begin position="25"/>
        <end position="47"/>
    </location>
</feature>
<dbReference type="InterPro" id="IPR019079">
    <property type="entry name" value="Capsule_synth_CapA"/>
</dbReference>
<name>A0A841PZV2_9BACL</name>
<accession>A0A841PZV2</accession>
<keyword evidence="5" id="KW-1185">Reference proteome</keyword>
<keyword evidence="2" id="KW-0472">Membrane</keyword>
<evidence type="ECO:0000313" key="4">
    <source>
        <dbReference type="EMBL" id="MBB6448388.1"/>
    </source>
</evidence>
<sequence>MRSRQKPDYNLKESMLARAKKHKKLTLPHTVIGAVVSLLILLSVNWWPAADVESVASDEEDDSFTASFVGDIMTGRYVEQVMDHRGLDFLFQYASPYFEDADYVTGNLENPVLLEGGEYEAEDKEIHLEAGVESVDVLEDAGFSVLNLANNHIRDYGTEGLQDTLHVFEESNMEAVGAYTDFYEDQLHIEEHNGIEVATVGFNDVWGASGSEGVGDASPEEALNLIDRANQEADLVVVHLHSGVEYTSTPTERQESLTKAYVDAGADIVVGAHPHVLQSVEVYNNGIIFYSLGNFVFDQGWTRTRDTALAQYELGEDGMAEIELVPFRIHEAQPRPIDGLGESYYRERIFQQLTKDTTDDSVYEKTEDGRLIFEVDHSHVLE</sequence>
<evidence type="ECO:0000256" key="1">
    <source>
        <dbReference type="ARBA" id="ARBA00005662"/>
    </source>
</evidence>
<comment type="caution">
    <text evidence="4">The sequence shown here is derived from an EMBL/GenBank/DDBJ whole genome shotgun (WGS) entry which is preliminary data.</text>
</comment>
<evidence type="ECO:0000256" key="2">
    <source>
        <dbReference type="SAM" id="Phobius"/>
    </source>
</evidence>
<dbReference type="EMBL" id="JACHHJ010000001">
    <property type="protein sequence ID" value="MBB6448388.1"/>
    <property type="molecule type" value="Genomic_DNA"/>
</dbReference>
<dbReference type="CDD" id="cd07381">
    <property type="entry name" value="MPP_CapA"/>
    <property type="match status" value="1"/>
</dbReference>
<organism evidence="4 5">
    <name type="scientific">Geomicrobium halophilum</name>
    <dbReference type="NCBI Taxonomy" id="549000"/>
    <lineage>
        <taxon>Bacteria</taxon>
        <taxon>Bacillati</taxon>
        <taxon>Bacillota</taxon>
        <taxon>Bacilli</taxon>
        <taxon>Bacillales</taxon>
        <taxon>Geomicrobium</taxon>
    </lineage>
</organism>
<protein>
    <submittedName>
        <fullName evidence="4">Poly-gamma-glutamate synthesis protein (Capsule biosynthesis protein)</fullName>
    </submittedName>
</protein>
<reference evidence="4 5" key="1">
    <citation type="submission" date="2020-08" db="EMBL/GenBank/DDBJ databases">
        <title>Genomic Encyclopedia of Type Strains, Phase IV (KMG-IV): sequencing the most valuable type-strain genomes for metagenomic binning, comparative biology and taxonomic classification.</title>
        <authorList>
            <person name="Goeker M."/>
        </authorList>
    </citation>
    <scope>NUCLEOTIDE SEQUENCE [LARGE SCALE GENOMIC DNA]</scope>
    <source>
        <strain evidence="4 5">DSM 21769</strain>
    </source>
</reference>
<dbReference type="Gene3D" id="3.60.21.10">
    <property type="match status" value="1"/>
</dbReference>
<gene>
    <name evidence="4" type="ORF">HNR44_000337</name>
</gene>
<dbReference type="Proteomes" id="UP000568839">
    <property type="component" value="Unassembled WGS sequence"/>
</dbReference>
<dbReference type="AlphaFoldDB" id="A0A841PZV2"/>
<dbReference type="InterPro" id="IPR052169">
    <property type="entry name" value="CW_Biosynth-Accessory"/>
</dbReference>